<comment type="caution">
    <text evidence="1">The sequence shown here is derived from an EMBL/GenBank/DDBJ whole genome shotgun (WGS) entry which is preliminary data.</text>
</comment>
<evidence type="ECO:0000313" key="1">
    <source>
        <dbReference type="EMBL" id="GGY28057.1"/>
    </source>
</evidence>
<name>A0ABQ2ZZ33_9ACTN</name>
<reference evidence="2" key="1">
    <citation type="journal article" date="2019" name="Int. J. Syst. Evol. Microbiol.">
        <title>The Global Catalogue of Microorganisms (GCM) 10K type strain sequencing project: providing services to taxonomists for standard genome sequencing and annotation.</title>
        <authorList>
            <consortium name="The Broad Institute Genomics Platform"/>
            <consortium name="The Broad Institute Genome Sequencing Center for Infectious Disease"/>
            <person name="Wu L."/>
            <person name="Ma J."/>
        </authorList>
    </citation>
    <scope>NUCLEOTIDE SEQUENCE [LARGE SCALE GENOMIC DNA]</scope>
    <source>
        <strain evidence="2">JCM 4594</strain>
    </source>
</reference>
<dbReference type="EMBL" id="BMUU01000003">
    <property type="protein sequence ID" value="GGY28057.1"/>
    <property type="molecule type" value="Genomic_DNA"/>
</dbReference>
<accession>A0ABQ2ZZ33</accession>
<protein>
    <submittedName>
        <fullName evidence="1">Uncharacterized protein</fullName>
    </submittedName>
</protein>
<evidence type="ECO:0000313" key="2">
    <source>
        <dbReference type="Proteomes" id="UP000600946"/>
    </source>
</evidence>
<dbReference type="RefSeq" id="WP_190026923.1">
    <property type="nucleotide sequence ID" value="NZ_BMUU01000003.1"/>
</dbReference>
<keyword evidence="2" id="KW-1185">Reference proteome</keyword>
<gene>
    <name evidence="1" type="ORF">GCM10010326_22030</name>
</gene>
<dbReference type="GeneID" id="96290191"/>
<organism evidence="1 2">
    <name type="scientific">Streptomyces xanthochromogenes</name>
    <dbReference type="NCBI Taxonomy" id="67384"/>
    <lineage>
        <taxon>Bacteria</taxon>
        <taxon>Bacillati</taxon>
        <taxon>Actinomycetota</taxon>
        <taxon>Actinomycetes</taxon>
        <taxon>Kitasatosporales</taxon>
        <taxon>Streptomycetaceae</taxon>
        <taxon>Streptomyces</taxon>
    </lineage>
</organism>
<dbReference type="Proteomes" id="UP000600946">
    <property type="component" value="Unassembled WGS sequence"/>
</dbReference>
<proteinExistence type="predicted"/>
<sequence>MQFNEVKPDTRIICHSRGEATGTVLYTRAEGGFGTDRPVVCIDFDNGGEAWNHAEQLSPLAIEDDPRGGTPATPGLTREHRGYTFWRGGRKYYVRRFAGFGGWVVTLWDERSGDNIGYLALDKLTRKAAVAEAVEKIDSGAAAPVTVPRPEIRPDMVVVREGHGDGLDACGTVLTTDTPQDMAPGTVLVKWFTSTVPTWTPSDALAPRGDLPGAPGLLDVEQGSPSGEGVFWRRGQEYRVSSRYSDNTAPWRVAHRAADGTLTTIVDNQPSRESARSAGVLALYGFETLHLGTASYLVAAENKSGQSVRLTVPGADEWGRLGVETPEQGLRAVADCASGMRFDRLKNREVRNRIAQILIYPVRPDGSLGIPSCEAR</sequence>